<accession>A0ABR4CFM3</accession>
<sequence>MVVSIRLRITGSDEVGAETRLWVIEHKFMAANDTKQDDNSTQKTEPVYEGMKLYKYNMKKLARGPWTGNDFGTDAG</sequence>
<evidence type="ECO:0000313" key="2">
    <source>
        <dbReference type="Proteomes" id="UP001595075"/>
    </source>
</evidence>
<dbReference type="Proteomes" id="UP001595075">
    <property type="component" value="Unassembled WGS sequence"/>
</dbReference>
<comment type="caution">
    <text evidence="1">The sequence shown here is derived from an EMBL/GenBank/DDBJ whole genome shotgun (WGS) entry which is preliminary data.</text>
</comment>
<reference evidence="1 2" key="1">
    <citation type="journal article" date="2024" name="Commun. Biol.">
        <title>Comparative genomic analysis of thermophilic fungi reveals convergent evolutionary adaptations and gene losses.</title>
        <authorList>
            <person name="Steindorff A.S."/>
            <person name="Aguilar-Pontes M.V."/>
            <person name="Robinson A.J."/>
            <person name="Andreopoulos B."/>
            <person name="LaButti K."/>
            <person name="Kuo A."/>
            <person name="Mondo S."/>
            <person name="Riley R."/>
            <person name="Otillar R."/>
            <person name="Haridas S."/>
            <person name="Lipzen A."/>
            <person name="Grimwood J."/>
            <person name="Schmutz J."/>
            <person name="Clum A."/>
            <person name="Reid I.D."/>
            <person name="Moisan M.C."/>
            <person name="Butler G."/>
            <person name="Nguyen T.T.M."/>
            <person name="Dewar K."/>
            <person name="Conant G."/>
            <person name="Drula E."/>
            <person name="Henrissat B."/>
            <person name="Hansel C."/>
            <person name="Singer S."/>
            <person name="Hutchinson M.I."/>
            <person name="de Vries R.P."/>
            <person name="Natvig D.O."/>
            <person name="Powell A.J."/>
            <person name="Tsang A."/>
            <person name="Grigoriev I.V."/>
        </authorList>
    </citation>
    <scope>NUCLEOTIDE SEQUENCE [LARGE SCALE GENOMIC DNA]</scope>
    <source>
        <strain evidence="1 2">CBS 494.80</strain>
    </source>
</reference>
<dbReference type="EMBL" id="JAZHXI010000008">
    <property type="protein sequence ID" value="KAL2068771.1"/>
    <property type="molecule type" value="Genomic_DNA"/>
</dbReference>
<proteinExistence type="predicted"/>
<gene>
    <name evidence="1" type="ORF">VTL71DRAFT_15109</name>
</gene>
<organism evidence="1 2">
    <name type="scientific">Oculimacula yallundae</name>
    <dbReference type="NCBI Taxonomy" id="86028"/>
    <lineage>
        <taxon>Eukaryota</taxon>
        <taxon>Fungi</taxon>
        <taxon>Dikarya</taxon>
        <taxon>Ascomycota</taxon>
        <taxon>Pezizomycotina</taxon>
        <taxon>Leotiomycetes</taxon>
        <taxon>Helotiales</taxon>
        <taxon>Ploettnerulaceae</taxon>
        <taxon>Oculimacula</taxon>
    </lineage>
</organism>
<protein>
    <submittedName>
        <fullName evidence="1">Uncharacterized protein</fullName>
    </submittedName>
</protein>
<name>A0ABR4CFM3_9HELO</name>
<evidence type="ECO:0000313" key="1">
    <source>
        <dbReference type="EMBL" id="KAL2068771.1"/>
    </source>
</evidence>
<keyword evidence="2" id="KW-1185">Reference proteome</keyword>